<dbReference type="InterPro" id="IPR002686">
    <property type="entry name" value="Transposase_17"/>
</dbReference>
<organism evidence="2 3">
    <name type="scientific">Methylomonas albis</name>
    <dbReference type="NCBI Taxonomy" id="1854563"/>
    <lineage>
        <taxon>Bacteria</taxon>
        <taxon>Pseudomonadati</taxon>
        <taxon>Pseudomonadota</taxon>
        <taxon>Gammaproteobacteria</taxon>
        <taxon>Methylococcales</taxon>
        <taxon>Methylococcaceae</taxon>
        <taxon>Methylomonas</taxon>
    </lineage>
</organism>
<dbReference type="SMART" id="SM01321">
    <property type="entry name" value="Y1_Tnp"/>
    <property type="match status" value="1"/>
</dbReference>
<dbReference type="InterPro" id="IPR052715">
    <property type="entry name" value="RAYT_transposase"/>
</dbReference>
<proteinExistence type="predicted"/>
<dbReference type="RefSeq" id="WP_192374133.1">
    <property type="nucleotide sequence ID" value="NZ_CAJHIV010000001.1"/>
</dbReference>
<comment type="caution">
    <text evidence="2">The sequence shown here is derived from an EMBL/GenBank/DDBJ whole genome shotgun (WGS) entry which is preliminary data.</text>
</comment>
<accession>A0ABR9D0N7</accession>
<reference evidence="2 3" key="1">
    <citation type="submission" date="2020-09" db="EMBL/GenBank/DDBJ databases">
        <title>Methylomonas albis sp. nov. and Methylomonas fluvii sp. nov.: Two cold-adapted methanotrophs from the River Elbe and an amended description of Methylovulum psychrotolerans strain Eb1.</title>
        <authorList>
            <person name="Bussmann I.K."/>
            <person name="Klings K.-W."/>
            <person name="Warnstedt J."/>
            <person name="Hoppert M."/>
            <person name="Saborowski A."/>
            <person name="Horn F."/>
            <person name="Liebner S."/>
        </authorList>
    </citation>
    <scope>NUCLEOTIDE SEQUENCE [LARGE SCALE GENOMIC DNA]</scope>
    <source>
        <strain evidence="2 3">EbA</strain>
    </source>
</reference>
<protein>
    <submittedName>
        <fullName evidence="2">Transposase</fullName>
    </submittedName>
</protein>
<evidence type="ECO:0000259" key="1">
    <source>
        <dbReference type="SMART" id="SM01321"/>
    </source>
</evidence>
<keyword evidence="3" id="KW-1185">Reference proteome</keyword>
<dbReference type="InterPro" id="IPR036515">
    <property type="entry name" value="Transposase_17_sf"/>
</dbReference>
<dbReference type="PANTHER" id="PTHR36966">
    <property type="entry name" value="REP-ASSOCIATED TYROSINE TRANSPOSASE"/>
    <property type="match status" value="1"/>
</dbReference>
<feature type="domain" description="Transposase IS200-like" evidence="1">
    <location>
        <begin position="9"/>
        <end position="133"/>
    </location>
</feature>
<dbReference type="Gene3D" id="3.30.70.1290">
    <property type="entry name" value="Transposase IS200-like"/>
    <property type="match status" value="1"/>
</dbReference>
<gene>
    <name evidence="2" type="ORF">IE877_07840</name>
</gene>
<dbReference type="SUPFAM" id="SSF143422">
    <property type="entry name" value="Transposase IS200-like"/>
    <property type="match status" value="1"/>
</dbReference>
<evidence type="ECO:0000313" key="2">
    <source>
        <dbReference type="EMBL" id="MBD9355793.1"/>
    </source>
</evidence>
<sequence length="176" mass="21651">MRTYIRSYSKGGTYFFTVNLAQRKQNDLLIRHIDELRSACRYTQQRHPLIIEAMVVLPEHLHCIWRLPEGNDDYPMRWRLLKSHFSRQIQKKEFVSDSRRRKNERGVWQRRYWEHQIRDDADFQQHMDYIHYNPVKHGHVKKATDWPYSSIHRWINLGAYPEDWAAPPKVIERHWE</sequence>
<evidence type="ECO:0000313" key="3">
    <source>
        <dbReference type="Proteomes" id="UP000652176"/>
    </source>
</evidence>
<dbReference type="PANTHER" id="PTHR36966:SF1">
    <property type="entry name" value="REP-ASSOCIATED TYROSINE TRANSPOSASE"/>
    <property type="match status" value="1"/>
</dbReference>
<dbReference type="Proteomes" id="UP000652176">
    <property type="component" value="Unassembled WGS sequence"/>
</dbReference>
<name>A0ABR9D0N7_9GAMM</name>
<dbReference type="EMBL" id="JACXSS010000001">
    <property type="protein sequence ID" value="MBD9355793.1"/>
    <property type="molecule type" value="Genomic_DNA"/>
</dbReference>
<dbReference type="NCBIfam" id="NF047646">
    <property type="entry name" value="REP_Tyr_transpos"/>
    <property type="match status" value="1"/>
</dbReference>